<dbReference type="GO" id="GO:0006419">
    <property type="term" value="P:alanyl-tRNA aminoacylation"/>
    <property type="evidence" value="ECO:0007669"/>
    <property type="project" value="InterPro"/>
</dbReference>
<proteinExistence type="predicted"/>
<dbReference type="InterPro" id="IPR051335">
    <property type="entry name" value="Alanyl-tRNA_Editing_Enzymes"/>
</dbReference>
<dbReference type="EMBL" id="DTBJ01000007">
    <property type="protein sequence ID" value="HGM58050.1"/>
    <property type="molecule type" value="Genomic_DNA"/>
</dbReference>
<dbReference type="Pfam" id="PF01411">
    <property type="entry name" value="tRNA-synt_2c"/>
    <property type="match status" value="1"/>
</dbReference>
<evidence type="ECO:0000256" key="2">
    <source>
        <dbReference type="ARBA" id="ARBA00004496"/>
    </source>
</evidence>
<dbReference type="GO" id="GO:0005524">
    <property type="term" value="F:ATP binding"/>
    <property type="evidence" value="ECO:0007669"/>
    <property type="project" value="InterPro"/>
</dbReference>
<gene>
    <name evidence="7" type="ORF">ENU14_00440</name>
</gene>
<evidence type="ECO:0000256" key="1">
    <source>
        <dbReference type="ARBA" id="ARBA00001947"/>
    </source>
</evidence>
<dbReference type="Gene3D" id="2.40.30.130">
    <property type="match status" value="1"/>
</dbReference>
<dbReference type="GO" id="GO:0003676">
    <property type="term" value="F:nucleic acid binding"/>
    <property type="evidence" value="ECO:0007669"/>
    <property type="project" value="InterPro"/>
</dbReference>
<dbReference type="InterPro" id="IPR053424">
    <property type="entry name" value="Alanyl-tRNA_Edit-Domain"/>
</dbReference>
<dbReference type="Pfam" id="PF07973">
    <property type="entry name" value="tRNA_SAD"/>
    <property type="match status" value="1"/>
</dbReference>
<dbReference type="GO" id="GO:0002161">
    <property type="term" value="F:aminoacyl-tRNA deacylase activity"/>
    <property type="evidence" value="ECO:0007669"/>
    <property type="project" value="UniProtKB-ARBA"/>
</dbReference>
<dbReference type="PANTHER" id="PTHR43462">
    <property type="entry name" value="ALANYL-TRNA EDITING PROTEIN"/>
    <property type="match status" value="1"/>
</dbReference>
<accession>A0A7C4HAU5</accession>
<comment type="caution">
    <text evidence="7">The sequence shown here is derived from an EMBL/GenBank/DDBJ whole genome shotgun (WGS) entry which is preliminary data.</text>
</comment>
<dbReference type="InterPro" id="IPR018163">
    <property type="entry name" value="Thr/Ala-tRNA-synth_IIc_edit"/>
</dbReference>
<protein>
    <submittedName>
        <fullName evidence="7">Alanyl-tRNA editing protein</fullName>
    </submittedName>
</protein>
<dbReference type="PROSITE" id="PS50860">
    <property type="entry name" value="AA_TRNA_LIGASE_II_ALA"/>
    <property type="match status" value="1"/>
</dbReference>
<dbReference type="InterPro" id="IPR018165">
    <property type="entry name" value="Ala-tRNA-synth_IIc_core"/>
</dbReference>
<dbReference type="SMART" id="SM00863">
    <property type="entry name" value="tRNA_SAD"/>
    <property type="match status" value="1"/>
</dbReference>
<reference evidence="7" key="1">
    <citation type="journal article" date="2020" name="mSystems">
        <title>Genome- and Community-Level Interaction Insights into Carbon Utilization and Element Cycling Functions of Hydrothermarchaeota in Hydrothermal Sediment.</title>
        <authorList>
            <person name="Zhou Z."/>
            <person name="Liu Y."/>
            <person name="Xu W."/>
            <person name="Pan J."/>
            <person name="Luo Z.H."/>
            <person name="Li M."/>
        </authorList>
    </citation>
    <scope>NUCLEOTIDE SEQUENCE [LARGE SCALE GENOMIC DNA]</scope>
    <source>
        <strain evidence="7">SpSt-642</strain>
    </source>
</reference>
<sequence length="238" mass="27547">MNKLVYQYDSYLREYISVVKQVIDNKVVFEETIFHPKTGGVDNDTGLLIYGEVKYRVLNVYIDKETGFVIHELDSKPVFKQGDRVIQVIDWDRRYRLMRLHTAAHIISGLMYSRFNSLVTGGNISVDKAYDDYSLEVFDREIFVNIINEANRVVKENIDVKIYWLPREEALKIPGLIKLASRTPPQLEYLRIVEIPNIDIQADGGPHVRNTGEIGEIVLLDVVNKGKNKKRIYFTVKP</sequence>
<keyword evidence="5" id="KW-0862">Zinc</keyword>
<feature type="domain" description="Alanyl-transfer RNA synthetases family profile" evidence="6">
    <location>
        <begin position="1"/>
        <end position="238"/>
    </location>
</feature>
<organism evidence="7">
    <name type="scientific">Staphylothermus marinus</name>
    <dbReference type="NCBI Taxonomy" id="2280"/>
    <lineage>
        <taxon>Archaea</taxon>
        <taxon>Thermoproteota</taxon>
        <taxon>Thermoprotei</taxon>
        <taxon>Desulfurococcales</taxon>
        <taxon>Desulfurococcaceae</taxon>
        <taxon>Staphylothermus</taxon>
    </lineage>
</organism>
<keyword evidence="4" id="KW-0479">Metal-binding</keyword>
<evidence type="ECO:0000256" key="5">
    <source>
        <dbReference type="ARBA" id="ARBA00022833"/>
    </source>
</evidence>
<dbReference type="AlphaFoldDB" id="A0A7C4HAU5"/>
<name>A0A7C4HAU5_STAMA</name>
<dbReference type="GO" id="GO:0005737">
    <property type="term" value="C:cytoplasm"/>
    <property type="evidence" value="ECO:0007669"/>
    <property type="project" value="UniProtKB-SubCell"/>
</dbReference>
<dbReference type="Gene3D" id="3.30.980.10">
    <property type="entry name" value="Threonyl-trna Synthetase, Chain A, domain 2"/>
    <property type="match status" value="1"/>
</dbReference>
<evidence type="ECO:0000259" key="6">
    <source>
        <dbReference type="PROSITE" id="PS50860"/>
    </source>
</evidence>
<dbReference type="InterPro" id="IPR018164">
    <property type="entry name" value="Ala-tRNA-synth_IIc_N"/>
</dbReference>
<keyword evidence="3" id="KW-0963">Cytoplasm</keyword>
<evidence type="ECO:0000256" key="3">
    <source>
        <dbReference type="ARBA" id="ARBA00022490"/>
    </source>
</evidence>
<dbReference type="SUPFAM" id="SSF50447">
    <property type="entry name" value="Translation proteins"/>
    <property type="match status" value="1"/>
</dbReference>
<evidence type="ECO:0000256" key="4">
    <source>
        <dbReference type="ARBA" id="ARBA00022723"/>
    </source>
</evidence>
<dbReference type="GO" id="GO:0004813">
    <property type="term" value="F:alanine-tRNA ligase activity"/>
    <property type="evidence" value="ECO:0007669"/>
    <property type="project" value="InterPro"/>
</dbReference>
<evidence type="ECO:0000313" key="7">
    <source>
        <dbReference type="EMBL" id="HGM58050.1"/>
    </source>
</evidence>
<dbReference type="NCBIfam" id="NF040865">
    <property type="entry name" value="a_tRNA_ed_AlaXM"/>
    <property type="match status" value="1"/>
</dbReference>
<dbReference type="SUPFAM" id="SSF55186">
    <property type="entry name" value="ThrRS/AlaRS common domain"/>
    <property type="match status" value="1"/>
</dbReference>
<dbReference type="InterPro" id="IPR009000">
    <property type="entry name" value="Transl_B-barrel_sf"/>
</dbReference>
<dbReference type="InterPro" id="IPR012947">
    <property type="entry name" value="tRNA_SAD"/>
</dbReference>
<comment type="subcellular location">
    <subcellularLocation>
        <location evidence="2">Cytoplasm</location>
    </subcellularLocation>
</comment>
<dbReference type="PANTHER" id="PTHR43462:SF1">
    <property type="entry name" value="ALANYL-TRNA EDITING PROTEIN AARSD1"/>
    <property type="match status" value="1"/>
</dbReference>
<dbReference type="GO" id="GO:0046872">
    <property type="term" value="F:metal ion binding"/>
    <property type="evidence" value="ECO:0007669"/>
    <property type="project" value="UniProtKB-KW"/>
</dbReference>
<comment type="cofactor">
    <cofactor evidence="1">
        <name>Zn(2+)</name>
        <dbReference type="ChEBI" id="CHEBI:29105"/>
    </cofactor>
</comment>